<keyword evidence="2" id="KW-1185">Reference proteome</keyword>
<dbReference type="Gene3D" id="2.160.10.10">
    <property type="entry name" value="Hexapeptide repeat proteins"/>
    <property type="match status" value="1"/>
</dbReference>
<sequence length="185" mass="19881">MLKGLLHRQEKLAIFWRRWKLQLLGVELHSSCWIDKQVKVALGVARDSPGKICLLPNVKLEQGVILEAWGGSITIKDNVFIGPYTVIYGHGGVTIGQDSLIAMHCRILSSNHTIPAQSEQIRSQPDILLPTTIGKDVWLGAGVTVLGGVTIGDGCVVGAGSVVTKDLPTYSIAIGVPAKVIKTRI</sequence>
<dbReference type="PANTHER" id="PTHR23416:SF78">
    <property type="entry name" value="LIPOPOLYSACCHARIDE BIOSYNTHESIS O-ACETYL TRANSFERASE WBBJ-RELATED"/>
    <property type="match status" value="1"/>
</dbReference>
<dbReference type="CDD" id="cd04647">
    <property type="entry name" value="LbH_MAT_like"/>
    <property type="match status" value="1"/>
</dbReference>
<reference evidence="1 2" key="1">
    <citation type="submission" date="2017-06" db="EMBL/GenBank/DDBJ databases">
        <title>Genome sequencing of cyanobaciteial culture collection at National Institute for Environmental Studies (NIES).</title>
        <authorList>
            <person name="Hirose Y."/>
            <person name="Shimura Y."/>
            <person name="Fujisawa T."/>
            <person name="Nakamura Y."/>
            <person name="Kawachi M."/>
        </authorList>
    </citation>
    <scope>NUCLEOTIDE SEQUENCE [LARGE SCALE GENOMIC DNA]</scope>
    <source>
        <strain evidence="1 2">NIES-21</strain>
    </source>
</reference>
<dbReference type="Proteomes" id="UP000218287">
    <property type="component" value="Chromosome"/>
</dbReference>
<dbReference type="GO" id="GO:0031470">
    <property type="term" value="C:carboxysome"/>
    <property type="evidence" value="ECO:0007669"/>
    <property type="project" value="UniProtKB-ARBA"/>
</dbReference>
<accession>A0A1Z4GM01</accession>
<protein>
    <submittedName>
        <fullName evidence="1">Hexapeptide repeat-containing transferase</fullName>
    </submittedName>
</protein>
<dbReference type="OrthoDB" id="9815592at2"/>
<keyword evidence="1" id="KW-0808">Transferase</keyword>
<dbReference type="AlphaFoldDB" id="A0A1Z4GM01"/>
<dbReference type="InterPro" id="IPR001451">
    <property type="entry name" value="Hexapep"/>
</dbReference>
<evidence type="ECO:0000313" key="1">
    <source>
        <dbReference type="EMBL" id="BAY18541.1"/>
    </source>
</evidence>
<name>A0A1Z4GM01_9CYAN</name>
<dbReference type="GO" id="GO:0016740">
    <property type="term" value="F:transferase activity"/>
    <property type="evidence" value="ECO:0007669"/>
    <property type="project" value="UniProtKB-KW"/>
</dbReference>
<gene>
    <name evidence="1" type="ORF">NIES21_43880</name>
</gene>
<proteinExistence type="predicted"/>
<dbReference type="Pfam" id="PF00132">
    <property type="entry name" value="Hexapep"/>
    <property type="match status" value="1"/>
</dbReference>
<dbReference type="InterPro" id="IPR011004">
    <property type="entry name" value="Trimer_LpxA-like_sf"/>
</dbReference>
<organism evidence="1 2">
    <name type="scientific">Anabaenopsis circularis NIES-21</name>
    <dbReference type="NCBI Taxonomy" id="1085406"/>
    <lineage>
        <taxon>Bacteria</taxon>
        <taxon>Bacillati</taxon>
        <taxon>Cyanobacteriota</taxon>
        <taxon>Cyanophyceae</taxon>
        <taxon>Nostocales</taxon>
        <taxon>Nodulariaceae</taxon>
        <taxon>Anabaenopsis</taxon>
    </lineage>
</organism>
<dbReference type="SUPFAM" id="SSF51161">
    <property type="entry name" value="Trimeric LpxA-like enzymes"/>
    <property type="match status" value="1"/>
</dbReference>
<evidence type="ECO:0000313" key="2">
    <source>
        <dbReference type="Proteomes" id="UP000218287"/>
    </source>
</evidence>
<dbReference type="Pfam" id="PF14602">
    <property type="entry name" value="Hexapep_2"/>
    <property type="match status" value="1"/>
</dbReference>
<dbReference type="GO" id="GO:0043886">
    <property type="term" value="F:structural constituent of carboxysome shell"/>
    <property type="evidence" value="ECO:0007669"/>
    <property type="project" value="UniProtKB-ARBA"/>
</dbReference>
<dbReference type="EMBL" id="AP018174">
    <property type="protein sequence ID" value="BAY18541.1"/>
    <property type="molecule type" value="Genomic_DNA"/>
</dbReference>
<dbReference type="PANTHER" id="PTHR23416">
    <property type="entry name" value="SIALIC ACID SYNTHASE-RELATED"/>
    <property type="match status" value="1"/>
</dbReference>
<dbReference type="InterPro" id="IPR051159">
    <property type="entry name" value="Hexapeptide_acetyltransf"/>
</dbReference>